<dbReference type="Gene3D" id="2.130.10.10">
    <property type="entry name" value="YVTN repeat-like/Quinoprotein amine dehydrogenase"/>
    <property type="match status" value="4"/>
</dbReference>
<feature type="signal peptide" evidence="4">
    <location>
        <begin position="1"/>
        <end position="21"/>
    </location>
</feature>
<dbReference type="InterPro" id="IPR015943">
    <property type="entry name" value="WD40/YVTN_repeat-like_dom_sf"/>
</dbReference>
<keyword evidence="6" id="KW-0548">Nucleotidyltransferase</keyword>
<dbReference type="InterPro" id="IPR013783">
    <property type="entry name" value="Ig-like_fold"/>
</dbReference>
<dbReference type="Proteomes" id="UP001447008">
    <property type="component" value="Unassembled WGS sequence"/>
</dbReference>
<evidence type="ECO:0000256" key="3">
    <source>
        <dbReference type="SAM" id="Phobius"/>
    </source>
</evidence>
<comment type="catalytic activity">
    <reaction evidence="2">
        <text>2 GTP = 3',3'-c-di-GMP + 2 diphosphate</text>
        <dbReference type="Rhea" id="RHEA:24898"/>
        <dbReference type="ChEBI" id="CHEBI:33019"/>
        <dbReference type="ChEBI" id="CHEBI:37565"/>
        <dbReference type="ChEBI" id="CHEBI:58805"/>
        <dbReference type="EC" id="2.7.7.65"/>
    </reaction>
</comment>
<evidence type="ECO:0000313" key="6">
    <source>
        <dbReference type="EMBL" id="MEM0514349.1"/>
    </source>
</evidence>
<dbReference type="GO" id="GO:0052621">
    <property type="term" value="F:diguanylate cyclase activity"/>
    <property type="evidence" value="ECO:0007669"/>
    <property type="project" value="UniProtKB-EC"/>
</dbReference>
<name>A0ABU9MSS2_9GAMM</name>
<evidence type="ECO:0000256" key="4">
    <source>
        <dbReference type="SAM" id="SignalP"/>
    </source>
</evidence>
<feature type="chain" id="PRO_5045649252" description="diguanylate cyclase" evidence="4">
    <location>
        <begin position="22"/>
        <end position="988"/>
    </location>
</feature>
<feature type="domain" description="GGDEF" evidence="5">
    <location>
        <begin position="847"/>
        <end position="979"/>
    </location>
</feature>
<evidence type="ECO:0000256" key="2">
    <source>
        <dbReference type="ARBA" id="ARBA00034247"/>
    </source>
</evidence>
<dbReference type="Pfam" id="PF07494">
    <property type="entry name" value="Reg_prop"/>
    <property type="match status" value="5"/>
</dbReference>
<evidence type="ECO:0000259" key="5">
    <source>
        <dbReference type="PROSITE" id="PS50887"/>
    </source>
</evidence>
<dbReference type="PANTHER" id="PTHR45138">
    <property type="entry name" value="REGULATORY COMPONENTS OF SENSORY TRANSDUCTION SYSTEM"/>
    <property type="match status" value="1"/>
</dbReference>
<dbReference type="Gene3D" id="2.60.40.10">
    <property type="entry name" value="Immunoglobulins"/>
    <property type="match status" value="1"/>
</dbReference>
<dbReference type="InterPro" id="IPR043128">
    <property type="entry name" value="Rev_trsase/Diguanyl_cyclase"/>
</dbReference>
<keyword evidence="3" id="KW-0472">Membrane</keyword>
<accession>A0ABU9MSS2</accession>
<evidence type="ECO:0000313" key="7">
    <source>
        <dbReference type="Proteomes" id="UP001447008"/>
    </source>
</evidence>
<dbReference type="SMART" id="SM00267">
    <property type="entry name" value="GGDEF"/>
    <property type="match status" value="1"/>
</dbReference>
<keyword evidence="3" id="KW-1133">Transmembrane helix</keyword>
<keyword evidence="3" id="KW-0812">Transmembrane</keyword>
<feature type="transmembrane region" description="Helical" evidence="3">
    <location>
        <begin position="763"/>
        <end position="781"/>
    </location>
</feature>
<dbReference type="InterPro" id="IPR050469">
    <property type="entry name" value="Diguanylate_Cyclase"/>
</dbReference>
<dbReference type="NCBIfam" id="TIGR00254">
    <property type="entry name" value="GGDEF"/>
    <property type="match status" value="1"/>
</dbReference>
<dbReference type="Pfam" id="PF07495">
    <property type="entry name" value="Y_Y_Y"/>
    <property type="match status" value="1"/>
</dbReference>
<evidence type="ECO:0000256" key="1">
    <source>
        <dbReference type="ARBA" id="ARBA00012528"/>
    </source>
</evidence>
<dbReference type="InterPro" id="IPR011123">
    <property type="entry name" value="Y_Y_Y"/>
</dbReference>
<protein>
    <recommendedName>
        <fullName evidence="1">diguanylate cyclase</fullName>
        <ecNumber evidence="1">2.7.7.65</ecNumber>
    </recommendedName>
</protein>
<proteinExistence type="predicted"/>
<keyword evidence="6" id="KW-0808">Transferase</keyword>
<keyword evidence="4" id="KW-0732">Signal</keyword>
<dbReference type="Gene3D" id="3.30.70.270">
    <property type="match status" value="1"/>
</dbReference>
<gene>
    <name evidence="6" type="ORF">WCN91_02665</name>
</gene>
<dbReference type="PANTHER" id="PTHR45138:SF9">
    <property type="entry name" value="DIGUANYLATE CYCLASE DGCM-RELATED"/>
    <property type="match status" value="1"/>
</dbReference>
<dbReference type="Pfam" id="PF00990">
    <property type="entry name" value="GGDEF"/>
    <property type="match status" value="1"/>
</dbReference>
<dbReference type="EMBL" id="JBCGCU010000002">
    <property type="protein sequence ID" value="MEM0514349.1"/>
    <property type="molecule type" value="Genomic_DNA"/>
</dbReference>
<dbReference type="EC" id="2.7.7.65" evidence="1"/>
<dbReference type="RefSeq" id="WP_342676021.1">
    <property type="nucleotide sequence ID" value="NZ_JBCGCU010000002.1"/>
</dbReference>
<dbReference type="InterPro" id="IPR000160">
    <property type="entry name" value="GGDEF_dom"/>
</dbReference>
<dbReference type="InterPro" id="IPR011110">
    <property type="entry name" value="Reg_prop"/>
</dbReference>
<organism evidence="6 7">
    <name type="scientific">Pseudoalteromonas qingdaonensis</name>
    <dbReference type="NCBI Taxonomy" id="3131913"/>
    <lineage>
        <taxon>Bacteria</taxon>
        <taxon>Pseudomonadati</taxon>
        <taxon>Pseudomonadota</taxon>
        <taxon>Gammaproteobacteria</taxon>
        <taxon>Alteromonadales</taxon>
        <taxon>Pseudoalteromonadaceae</taxon>
        <taxon>Pseudoalteromonas</taxon>
    </lineage>
</organism>
<reference evidence="6 7" key="1">
    <citation type="submission" date="2024-03" db="EMBL/GenBank/DDBJ databases">
        <title>Pseudoalteromonas qingdaonensis sp. nov., isolated from the intestines of marine benthic organisms.</title>
        <authorList>
            <person name="Lin X."/>
            <person name="Fang S."/>
            <person name="Hu X."/>
        </authorList>
    </citation>
    <scope>NUCLEOTIDE SEQUENCE [LARGE SCALE GENOMIC DNA]</scope>
    <source>
        <strain evidence="6 7">YIC-827</strain>
    </source>
</reference>
<dbReference type="SUPFAM" id="SSF63829">
    <property type="entry name" value="Calcium-dependent phosphotriesterase"/>
    <property type="match status" value="3"/>
</dbReference>
<comment type="caution">
    <text evidence="6">The sequence shown here is derived from an EMBL/GenBank/DDBJ whole genome shotgun (WGS) entry which is preliminary data.</text>
</comment>
<dbReference type="PROSITE" id="PS50887">
    <property type="entry name" value="GGDEF"/>
    <property type="match status" value="1"/>
</dbReference>
<dbReference type="CDD" id="cd01949">
    <property type="entry name" value="GGDEF"/>
    <property type="match status" value="1"/>
</dbReference>
<keyword evidence="7" id="KW-1185">Reference proteome</keyword>
<dbReference type="SUPFAM" id="SSF55073">
    <property type="entry name" value="Nucleotide cyclase"/>
    <property type="match status" value="1"/>
</dbReference>
<sequence>MTLIFSIFTFVFLAFAASAQAAEQNPVGAPSSAVAPVFVNAAVNVPENIPLSHYFAETWDTRDGLPHNSINALAQTPDGYIWAGTWEGVARFNGRKFALFTRGEETGLPDSGIRSLSLDSQSQELYVAGSRGGVSSVKGNFWQPLPTAAYMINFAQRVSDGALWLALEDGGVMRRFQGQEQHFLTQVSTYHVLEQGDKVWVASSEGLYVYQNGQMQRPLGTNNALNGMIYKLALDHNQRLLVGAEQGIWREAKGGFSLLDKALKHESVSAIMVDYRGDIWFGTINHGLFRYSEFGLEKLDANVGLPSNRILSLLEDQERSIWIGTNAGLFRLRQAPFTTLNHSRGLSGDYVRTLLSHSDGALYLGTSNGLNRYENSRATPLGQRPGAPISVLSLTSGSDGGIFVGTYTDGLMYFDGTKLTSYLNRDTGLPSNEVRAVLEQDDGGVWIGTAAGLVHRDKRGKLQLYTDEYDLPGNFIMALSEDDKGRIWVGTGVGVGYFEQGQFNRVWLDEQFDAEYAFGFLMEPGLVWMATDRGLVRYDGATGQLRKVGKEQGLPVDKLFAVVVDEFDHFWLSSNRGVMRVSRASIIASMEQPEQQMEYTLFDQGDGMLSSQANGGSQYPAILHKDNNVWVATARGAVMVDPDKLTRMANMALPVSIEAVQFDSHPQQVYQNTVVDVSSEHNRISFTYAGLGYVMTERIEYQTRLLGYEQHWVDRGNLHITEYTNLPPGSYRFEVRARYPYGSWQSSGAAVEIKVAPKLWQTIGFKIAVVAMLVLLLLLFYRLRFYHLKRSEAHLKKRVKEQTQVLAKQAQAFEHQATHDQLTGIANRRAFDQWLVAHFVQAQRDEQPLSMLLIDIDHFKQINDQYSHLIGDQVIVSVVQVIANCLPPQALFARWGGEEFTILFPGLNEDEALQWAQRIRHQVASYDYSMLASGLQVRVSIGAADIDCAVNVDRLLSHADKALYLAKEQGRNRCLGHRRDYLLCEEQP</sequence>
<dbReference type="InterPro" id="IPR029787">
    <property type="entry name" value="Nucleotide_cyclase"/>
</dbReference>